<evidence type="ECO:0000256" key="5">
    <source>
        <dbReference type="ARBA" id="ARBA00022970"/>
    </source>
</evidence>
<keyword evidence="4 9" id="KW-0812">Transmembrane</keyword>
<evidence type="ECO:0000256" key="6">
    <source>
        <dbReference type="ARBA" id="ARBA00022989"/>
    </source>
</evidence>
<dbReference type="InterPro" id="IPR040359">
    <property type="entry name" value="GDU"/>
</dbReference>
<evidence type="ECO:0000256" key="1">
    <source>
        <dbReference type="ARBA" id="ARBA00004167"/>
    </source>
</evidence>
<feature type="transmembrane region" description="Helical" evidence="9">
    <location>
        <begin position="20"/>
        <end position="42"/>
    </location>
</feature>
<comment type="subcellular location">
    <subcellularLocation>
        <location evidence="1">Membrane</location>
        <topology evidence="1">Single-pass membrane protein</topology>
    </subcellularLocation>
</comment>
<evidence type="ECO:0000256" key="3">
    <source>
        <dbReference type="ARBA" id="ARBA00022448"/>
    </source>
</evidence>
<evidence type="ECO:0000256" key="9">
    <source>
        <dbReference type="SAM" id="Phobius"/>
    </source>
</evidence>
<keyword evidence="3" id="KW-0813">Transport</keyword>
<dbReference type="EMBL" id="GHES01028213">
    <property type="protein sequence ID" value="MPA58772.1"/>
    <property type="molecule type" value="Transcribed_RNA"/>
</dbReference>
<sequence>MRPTNTTSEVWEWNSPIPYLFGSLALVLGLITVALIVLACSYRKRASNSSTSSDDAEEKPVKSVKIMDTEADMGPKIAVIMAGDDNPTYLAKPVSSSTHCNTNGHI</sequence>
<gene>
    <name evidence="10" type="ORF">Din_028213</name>
</gene>
<dbReference type="AlphaFoldDB" id="A0A5B7APQ2"/>
<proteinExistence type="inferred from homology"/>
<organism evidence="10">
    <name type="scientific">Davidia involucrata</name>
    <name type="common">Dove tree</name>
    <dbReference type="NCBI Taxonomy" id="16924"/>
    <lineage>
        <taxon>Eukaryota</taxon>
        <taxon>Viridiplantae</taxon>
        <taxon>Streptophyta</taxon>
        <taxon>Embryophyta</taxon>
        <taxon>Tracheophyta</taxon>
        <taxon>Spermatophyta</taxon>
        <taxon>Magnoliopsida</taxon>
        <taxon>eudicotyledons</taxon>
        <taxon>Gunneridae</taxon>
        <taxon>Pentapetalae</taxon>
        <taxon>asterids</taxon>
        <taxon>Cornales</taxon>
        <taxon>Nyssaceae</taxon>
        <taxon>Davidia</taxon>
    </lineage>
</organism>
<accession>A0A5B7APQ2</accession>
<reference evidence="10" key="1">
    <citation type="submission" date="2019-08" db="EMBL/GenBank/DDBJ databases">
        <title>Reference gene set and small RNA set construction with multiple tissues from Davidia involucrata Baill.</title>
        <authorList>
            <person name="Yang H."/>
            <person name="Zhou C."/>
            <person name="Li G."/>
            <person name="Wang J."/>
            <person name="Gao P."/>
            <person name="Wang M."/>
            <person name="Wang R."/>
            <person name="Zhao Y."/>
        </authorList>
    </citation>
    <scope>NUCLEOTIDE SEQUENCE</scope>
    <source>
        <tissue evidence="10">Mixed with DoveR01_LX</tissue>
    </source>
</reference>
<dbReference type="PANTHER" id="PTHR33228:SF76">
    <property type="entry name" value="PROTEIN GLUTAMINE DUMPER 7"/>
    <property type="match status" value="1"/>
</dbReference>
<evidence type="ECO:0000256" key="4">
    <source>
        <dbReference type="ARBA" id="ARBA00022692"/>
    </source>
</evidence>
<keyword evidence="6 9" id="KW-1133">Transmembrane helix</keyword>
<evidence type="ECO:0000256" key="7">
    <source>
        <dbReference type="ARBA" id="ARBA00023136"/>
    </source>
</evidence>
<dbReference type="GO" id="GO:0016020">
    <property type="term" value="C:membrane"/>
    <property type="evidence" value="ECO:0007669"/>
    <property type="project" value="UniProtKB-SubCell"/>
</dbReference>
<evidence type="ECO:0000256" key="8">
    <source>
        <dbReference type="SAM" id="MobiDB-lite"/>
    </source>
</evidence>
<keyword evidence="7 9" id="KW-0472">Membrane</keyword>
<dbReference type="PANTHER" id="PTHR33228">
    <property type="entry name" value="PROTEIN GLUTAMINE DUMPER 4-RELATED"/>
    <property type="match status" value="1"/>
</dbReference>
<comment type="similarity">
    <text evidence="2">Belongs to the GLUTAMINE DUMPER 1 (TC 9.B.60) family.</text>
</comment>
<protein>
    <submittedName>
        <fullName evidence="10">Putative Glutamine dumper 2</fullName>
    </submittedName>
</protein>
<dbReference type="GO" id="GO:0006865">
    <property type="term" value="P:amino acid transport"/>
    <property type="evidence" value="ECO:0007669"/>
    <property type="project" value="UniProtKB-KW"/>
</dbReference>
<evidence type="ECO:0000313" key="10">
    <source>
        <dbReference type="EMBL" id="MPA58772.1"/>
    </source>
</evidence>
<keyword evidence="5" id="KW-0029">Amino-acid transport</keyword>
<evidence type="ECO:0000256" key="2">
    <source>
        <dbReference type="ARBA" id="ARBA00009977"/>
    </source>
</evidence>
<feature type="compositionally biased region" description="Basic and acidic residues" evidence="8">
    <location>
        <begin position="58"/>
        <end position="67"/>
    </location>
</feature>
<name>A0A5B7APQ2_DAVIN</name>
<feature type="region of interest" description="Disordered" evidence="8">
    <location>
        <begin position="44"/>
        <end position="67"/>
    </location>
</feature>
<dbReference type="GO" id="GO:0080143">
    <property type="term" value="P:regulation of amino acid export"/>
    <property type="evidence" value="ECO:0007669"/>
    <property type="project" value="InterPro"/>
</dbReference>